<dbReference type="EnsemblMetazoa" id="MESCA005468-RA">
    <property type="protein sequence ID" value="MESCA005468-PA"/>
    <property type="gene ID" value="MESCA005468"/>
</dbReference>
<reference evidence="5" key="1">
    <citation type="submission" date="2013-02" db="EMBL/GenBank/DDBJ databases">
        <authorList>
            <person name="Hughes D."/>
        </authorList>
    </citation>
    <scope>NUCLEOTIDE SEQUENCE</scope>
    <source>
        <strain>Durham</strain>
        <strain evidence="5">NC isolate 2 -- Noor lab</strain>
    </source>
</reference>
<evidence type="ECO:0000313" key="5">
    <source>
        <dbReference type="Proteomes" id="UP000015102"/>
    </source>
</evidence>
<dbReference type="PRINTS" id="PR00722">
    <property type="entry name" value="CHYMOTRYPSIN"/>
</dbReference>
<reference evidence="4" key="2">
    <citation type="submission" date="2015-06" db="UniProtKB">
        <authorList>
            <consortium name="EnsemblMetazoa"/>
        </authorList>
    </citation>
    <scope>IDENTIFICATION</scope>
</reference>
<organism evidence="4 5">
    <name type="scientific">Megaselia scalaris</name>
    <name type="common">Humpbacked fly</name>
    <name type="synonym">Phora scalaris</name>
    <dbReference type="NCBI Taxonomy" id="36166"/>
    <lineage>
        <taxon>Eukaryota</taxon>
        <taxon>Metazoa</taxon>
        <taxon>Ecdysozoa</taxon>
        <taxon>Arthropoda</taxon>
        <taxon>Hexapoda</taxon>
        <taxon>Insecta</taxon>
        <taxon>Pterygota</taxon>
        <taxon>Neoptera</taxon>
        <taxon>Endopterygota</taxon>
        <taxon>Diptera</taxon>
        <taxon>Brachycera</taxon>
        <taxon>Muscomorpha</taxon>
        <taxon>Platypezoidea</taxon>
        <taxon>Phoridae</taxon>
        <taxon>Megaseliini</taxon>
        <taxon>Megaselia</taxon>
    </lineage>
</organism>
<dbReference type="OMA" id="NEHWIAT"/>
<name>T1GPE0_MEGSC</name>
<dbReference type="InterPro" id="IPR001314">
    <property type="entry name" value="Peptidase_S1A"/>
</dbReference>
<dbReference type="GO" id="GO:0004252">
    <property type="term" value="F:serine-type endopeptidase activity"/>
    <property type="evidence" value="ECO:0007669"/>
    <property type="project" value="InterPro"/>
</dbReference>
<feature type="signal peptide" evidence="2">
    <location>
        <begin position="1"/>
        <end position="16"/>
    </location>
</feature>
<evidence type="ECO:0000256" key="1">
    <source>
        <dbReference type="ARBA" id="ARBA00023157"/>
    </source>
</evidence>
<dbReference type="Gene3D" id="2.40.10.10">
    <property type="entry name" value="Trypsin-like serine proteases"/>
    <property type="match status" value="1"/>
</dbReference>
<evidence type="ECO:0000256" key="2">
    <source>
        <dbReference type="SAM" id="SignalP"/>
    </source>
</evidence>
<sequence length="175" mass="19240">MKLFVVISTFLLATSASVIKGPGSRIIGGQYASVGQFPYQVYLQTEFANGPSWCGASILSADWVVTAGHCVYDATNVNVVAGTISVNPFDSTAQIRSVAQIINHPQYNPNSPNYNDISLLRLSSPLSLNYYIWPVPLADKYEDEDELSIPEKDTREIHINEDFVIRSRISNPGKA</sequence>
<dbReference type="PROSITE" id="PS50240">
    <property type="entry name" value="TRYPSIN_DOM"/>
    <property type="match status" value="1"/>
</dbReference>
<feature type="chain" id="PRO_5004588416" description="Peptidase S1 domain-containing protein" evidence="2">
    <location>
        <begin position="17"/>
        <end position="175"/>
    </location>
</feature>
<dbReference type="PROSITE" id="PS00134">
    <property type="entry name" value="TRYPSIN_HIS"/>
    <property type="match status" value="1"/>
</dbReference>
<dbReference type="PANTHER" id="PTHR24252:SF7">
    <property type="entry name" value="HYALIN"/>
    <property type="match status" value="1"/>
</dbReference>
<accession>T1GPE0</accession>
<proteinExistence type="predicted"/>
<dbReference type="InterPro" id="IPR043504">
    <property type="entry name" value="Peptidase_S1_PA_chymotrypsin"/>
</dbReference>
<dbReference type="GO" id="GO:0006508">
    <property type="term" value="P:proteolysis"/>
    <property type="evidence" value="ECO:0007669"/>
    <property type="project" value="InterPro"/>
</dbReference>
<dbReference type="AlphaFoldDB" id="T1GPE0"/>
<dbReference type="STRING" id="36166.T1GPE0"/>
<dbReference type="SUPFAM" id="SSF50494">
    <property type="entry name" value="Trypsin-like serine proteases"/>
    <property type="match status" value="1"/>
</dbReference>
<keyword evidence="1" id="KW-1015">Disulfide bond</keyword>
<dbReference type="InterPro" id="IPR009003">
    <property type="entry name" value="Peptidase_S1_PA"/>
</dbReference>
<dbReference type="EMBL" id="CAQQ02113790">
    <property type="status" value="NOT_ANNOTATED_CDS"/>
    <property type="molecule type" value="Genomic_DNA"/>
</dbReference>
<protein>
    <recommendedName>
        <fullName evidence="3">Peptidase S1 domain-containing protein</fullName>
    </recommendedName>
</protein>
<dbReference type="PANTHER" id="PTHR24252">
    <property type="entry name" value="ACROSIN-RELATED"/>
    <property type="match status" value="1"/>
</dbReference>
<dbReference type="InterPro" id="IPR018114">
    <property type="entry name" value="TRYPSIN_HIS"/>
</dbReference>
<keyword evidence="5" id="KW-1185">Reference proteome</keyword>
<dbReference type="SMART" id="SM00020">
    <property type="entry name" value="Tryp_SPc"/>
    <property type="match status" value="1"/>
</dbReference>
<evidence type="ECO:0000259" key="3">
    <source>
        <dbReference type="PROSITE" id="PS50240"/>
    </source>
</evidence>
<dbReference type="Pfam" id="PF00089">
    <property type="entry name" value="Trypsin"/>
    <property type="match status" value="1"/>
</dbReference>
<feature type="domain" description="Peptidase S1" evidence="3">
    <location>
        <begin position="26"/>
        <end position="175"/>
    </location>
</feature>
<dbReference type="Proteomes" id="UP000015102">
    <property type="component" value="Unassembled WGS sequence"/>
</dbReference>
<dbReference type="HOGENOM" id="CLU_1534299_0_0_1"/>
<keyword evidence="2" id="KW-0732">Signal</keyword>
<dbReference type="InterPro" id="IPR001254">
    <property type="entry name" value="Trypsin_dom"/>
</dbReference>
<dbReference type="EMBL" id="CAQQ02113789">
    <property type="status" value="NOT_ANNOTATED_CDS"/>
    <property type="molecule type" value="Genomic_DNA"/>
</dbReference>
<dbReference type="FunFam" id="2.40.10.10:FF:000068">
    <property type="entry name" value="transmembrane protease serine 2"/>
    <property type="match status" value="1"/>
</dbReference>
<evidence type="ECO:0000313" key="4">
    <source>
        <dbReference type="EnsemblMetazoa" id="MESCA005468-PA"/>
    </source>
</evidence>